<accession>A0A6M8HXI2</accession>
<keyword evidence="8 9" id="KW-0472">Membrane</keyword>
<dbReference type="RefSeq" id="WP_171836222.1">
    <property type="nucleotide sequence ID" value="NZ_CP053709.1"/>
</dbReference>
<keyword evidence="6" id="KW-0029">Amino-acid transport</keyword>
<evidence type="ECO:0000256" key="4">
    <source>
        <dbReference type="ARBA" id="ARBA00022475"/>
    </source>
</evidence>
<feature type="transmembrane region" description="Helical" evidence="9">
    <location>
        <begin position="149"/>
        <end position="168"/>
    </location>
</feature>
<feature type="transmembrane region" description="Helical" evidence="9">
    <location>
        <begin position="188"/>
        <end position="210"/>
    </location>
</feature>
<dbReference type="SUPFAM" id="SSF161098">
    <property type="entry name" value="MetI-like"/>
    <property type="match status" value="1"/>
</dbReference>
<evidence type="ECO:0000313" key="12">
    <source>
        <dbReference type="Proteomes" id="UP000500767"/>
    </source>
</evidence>
<dbReference type="EMBL" id="CP053709">
    <property type="protein sequence ID" value="QKE93050.1"/>
    <property type="molecule type" value="Genomic_DNA"/>
</dbReference>
<feature type="transmembrane region" description="Helical" evidence="9">
    <location>
        <begin position="81"/>
        <end position="102"/>
    </location>
</feature>
<keyword evidence="5 9" id="KW-0812">Transmembrane</keyword>
<dbReference type="PANTHER" id="PTHR30614">
    <property type="entry name" value="MEMBRANE COMPONENT OF AMINO ACID ABC TRANSPORTER"/>
    <property type="match status" value="1"/>
</dbReference>
<evidence type="ECO:0000256" key="2">
    <source>
        <dbReference type="ARBA" id="ARBA00010072"/>
    </source>
</evidence>
<dbReference type="KEGG" id="lck:HN018_22895"/>
<evidence type="ECO:0000256" key="7">
    <source>
        <dbReference type="ARBA" id="ARBA00022989"/>
    </source>
</evidence>
<organism evidence="11 12">
    <name type="scientific">Lichenicola cladoniae</name>
    <dbReference type="NCBI Taxonomy" id="1484109"/>
    <lineage>
        <taxon>Bacteria</taxon>
        <taxon>Pseudomonadati</taxon>
        <taxon>Pseudomonadota</taxon>
        <taxon>Alphaproteobacteria</taxon>
        <taxon>Acetobacterales</taxon>
        <taxon>Acetobacteraceae</taxon>
        <taxon>Lichenicola</taxon>
    </lineage>
</organism>
<dbReference type="GO" id="GO:0043190">
    <property type="term" value="C:ATP-binding cassette (ABC) transporter complex"/>
    <property type="evidence" value="ECO:0007669"/>
    <property type="project" value="InterPro"/>
</dbReference>
<dbReference type="Gene3D" id="1.10.3720.10">
    <property type="entry name" value="MetI-like"/>
    <property type="match status" value="1"/>
</dbReference>
<dbReference type="PROSITE" id="PS50928">
    <property type="entry name" value="ABC_TM1"/>
    <property type="match status" value="1"/>
</dbReference>
<proteinExistence type="inferred from homology"/>
<keyword evidence="11" id="KW-0614">Plasmid</keyword>
<dbReference type="InterPro" id="IPR035906">
    <property type="entry name" value="MetI-like_sf"/>
</dbReference>
<comment type="subcellular location">
    <subcellularLocation>
        <location evidence="1">Cell inner membrane</location>
        <topology evidence="1">Multi-pass membrane protein</topology>
    </subcellularLocation>
    <subcellularLocation>
        <location evidence="9">Cell membrane</location>
        <topology evidence="9">Multi-pass membrane protein</topology>
    </subcellularLocation>
</comment>
<evidence type="ECO:0000313" key="11">
    <source>
        <dbReference type="EMBL" id="QKE93050.1"/>
    </source>
</evidence>
<feature type="transmembrane region" description="Helical" evidence="9">
    <location>
        <begin position="20"/>
        <end position="43"/>
    </location>
</feature>
<evidence type="ECO:0000256" key="8">
    <source>
        <dbReference type="ARBA" id="ARBA00023136"/>
    </source>
</evidence>
<comment type="similarity">
    <text evidence="2">Belongs to the binding-protein-dependent transport system permease family. HisMQ subfamily.</text>
</comment>
<name>A0A6M8HXI2_9PROT</name>
<keyword evidence="3 9" id="KW-0813">Transport</keyword>
<evidence type="ECO:0000256" key="9">
    <source>
        <dbReference type="RuleBase" id="RU363032"/>
    </source>
</evidence>
<evidence type="ECO:0000259" key="10">
    <source>
        <dbReference type="PROSITE" id="PS50928"/>
    </source>
</evidence>
<dbReference type="InterPro" id="IPR000515">
    <property type="entry name" value="MetI-like"/>
</dbReference>
<dbReference type="PANTHER" id="PTHR30614:SF0">
    <property type="entry name" value="L-CYSTINE TRANSPORT SYSTEM PERMEASE PROTEIN TCYL"/>
    <property type="match status" value="1"/>
</dbReference>
<dbReference type="Pfam" id="PF00528">
    <property type="entry name" value="BPD_transp_1"/>
    <property type="match status" value="1"/>
</dbReference>
<gene>
    <name evidence="11" type="ORF">HN018_22895</name>
</gene>
<dbReference type="GO" id="GO:0015184">
    <property type="term" value="F:L-cystine transmembrane transporter activity"/>
    <property type="evidence" value="ECO:0007669"/>
    <property type="project" value="TreeGrafter"/>
</dbReference>
<dbReference type="Proteomes" id="UP000500767">
    <property type="component" value="Plasmid unnamed1"/>
</dbReference>
<evidence type="ECO:0000256" key="6">
    <source>
        <dbReference type="ARBA" id="ARBA00022970"/>
    </source>
</evidence>
<evidence type="ECO:0000256" key="3">
    <source>
        <dbReference type="ARBA" id="ARBA00022448"/>
    </source>
</evidence>
<evidence type="ECO:0000256" key="5">
    <source>
        <dbReference type="ARBA" id="ARBA00022692"/>
    </source>
</evidence>
<dbReference type="AlphaFoldDB" id="A0A6M8HXI2"/>
<geneLocation type="plasmid" evidence="11 12">
    <name>unnamed1</name>
</geneLocation>
<keyword evidence="12" id="KW-1185">Reference proteome</keyword>
<feature type="domain" description="ABC transmembrane type-1" evidence="10">
    <location>
        <begin position="19"/>
        <end position="207"/>
    </location>
</feature>
<reference evidence="11 12" key="1">
    <citation type="journal article" date="2014" name="World J. Microbiol. Biotechnol.">
        <title>Biodiversity and physiological characteristics of Antarctic and Arctic lichens-associated bacteria.</title>
        <authorList>
            <person name="Lee Y.M."/>
            <person name="Kim E.H."/>
            <person name="Lee H.K."/>
            <person name="Hong S.G."/>
        </authorList>
    </citation>
    <scope>NUCLEOTIDE SEQUENCE [LARGE SCALE GENOMIC DNA]</scope>
    <source>
        <strain evidence="11 12">PAMC 26569</strain>
        <plasmid evidence="11">unnamed1</plasmid>
    </source>
</reference>
<feature type="transmembrane region" description="Helical" evidence="9">
    <location>
        <begin position="50"/>
        <end position="75"/>
    </location>
</feature>
<dbReference type="CDD" id="cd06261">
    <property type="entry name" value="TM_PBP2"/>
    <property type="match status" value="1"/>
</dbReference>
<evidence type="ECO:0000256" key="1">
    <source>
        <dbReference type="ARBA" id="ARBA00004429"/>
    </source>
</evidence>
<keyword evidence="4" id="KW-1003">Cell membrane</keyword>
<keyword evidence="7 9" id="KW-1133">Transmembrane helix</keyword>
<dbReference type="InterPro" id="IPR010065">
    <property type="entry name" value="AA_ABC_transptr_permease_3TM"/>
</dbReference>
<dbReference type="NCBIfam" id="TIGR01726">
    <property type="entry name" value="HEQRo_perm_3TM"/>
    <property type="match status" value="1"/>
</dbReference>
<protein>
    <submittedName>
        <fullName evidence="11">Amino acid ABC transporter permease</fullName>
    </submittedName>
</protein>
<sequence>MSFDASIIVQHMPELLRATWRTLLLSVATAIITTPIALCLALARQTAGRVLAGAATIYVTTFRIIPVLIVLYFSFYGLPSLGLSLAPVPAALIGLVIASSAYMCEDVRGALVAVPSGQWQAARALGLSYRQIVCRIVVPQAIPRMLPPYMSRLIVIVKSTALAGIVSVNELTGTSYDLISSTYHATEFLAASACLYLAINGLLAIVQVWLERRFR</sequence>
<dbReference type="InterPro" id="IPR043429">
    <property type="entry name" value="ArtM/GltK/GlnP/TcyL/YhdX-like"/>
</dbReference>